<evidence type="ECO:0000313" key="1">
    <source>
        <dbReference type="EMBL" id="CAG14656.1"/>
    </source>
</evidence>
<gene>
    <name evidence="1" type="ORF">GSTENG00038656001</name>
</gene>
<dbReference type="KEGG" id="tng:GSTEN00038656G001"/>
<dbReference type="EMBL" id="CAAE01024008">
    <property type="protein sequence ID" value="CAG14656.1"/>
    <property type="molecule type" value="Genomic_DNA"/>
</dbReference>
<comment type="caution">
    <text evidence="1">The sequence shown here is derived from an EMBL/GenBank/DDBJ whole genome shotgun (WGS) entry which is preliminary data.</text>
</comment>
<sequence>EGYWEFWNTSSWLKVKPCIYRRWHPLVFRSLLSEKYRPALRLKDRPRSQRVTRTLGTGSTVERAFRKLRKGPDWLMTH</sequence>
<name>Q4RAC7_TETNG</name>
<feature type="non-terminal residue" evidence="1">
    <location>
        <position position="1"/>
    </location>
</feature>
<protein>
    <submittedName>
        <fullName evidence="1">(spotted green pufferfish) hypothetical protein</fullName>
    </submittedName>
</protein>
<accession>Q4RAC7</accession>
<dbReference type="AlphaFoldDB" id="Q4RAC7"/>
<reference evidence="1" key="1">
    <citation type="journal article" date="2004" name="Nature">
        <title>Genome duplication in the teleost fish Tetraodon nigroviridis reveals the early vertebrate proto-karyotype.</title>
        <authorList>
            <person name="Jaillon O."/>
            <person name="Aury J.-M."/>
            <person name="Brunet F."/>
            <person name="Petit J.-L."/>
            <person name="Stange-Thomann N."/>
            <person name="Mauceli E."/>
            <person name="Bouneau L."/>
            <person name="Fischer C."/>
            <person name="Ozouf-Costaz C."/>
            <person name="Bernot A."/>
            <person name="Nicaud S."/>
            <person name="Jaffe D."/>
            <person name="Fisher S."/>
            <person name="Lutfalla G."/>
            <person name="Dossat C."/>
            <person name="Segurens B."/>
            <person name="Dasilva C."/>
            <person name="Salanoubat M."/>
            <person name="Levy M."/>
            <person name="Boudet N."/>
            <person name="Castellano S."/>
            <person name="Anthouard V."/>
            <person name="Jubin C."/>
            <person name="Castelli V."/>
            <person name="Katinka M."/>
            <person name="Vacherie B."/>
            <person name="Biemont C."/>
            <person name="Skalli Z."/>
            <person name="Cattolico L."/>
            <person name="Poulain J."/>
            <person name="De Berardinis V."/>
            <person name="Cruaud C."/>
            <person name="Duprat S."/>
            <person name="Brottier P."/>
            <person name="Coutanceau J.-P."/>
            <person name="Gouzy J."/>
            <person name="Parra G."/>
            <person name="Lardier G."/>
            <person name="Chapple C."/>
            <person name="McKernan K.J."/>
            <person name="McEwan P."/>
            <person name="Bosak S."/>
            <person name="Kellis M."/>
            <person name="Volff J.-N."/>
            <person name="Guigo R."/>
            <person name="Zody M.C."/>
            <person name="Mesirov J."/>
            <person name="Lindblad-Toh K."/>
            <person name="Birren B."/>
            <person name="Nusbaum C."/>
            <person name="Kahn D."/>
            <person name="Robinson-Rechavi M."/>
            <person name="Laudet V."/>
            <person name="Schachter V."/>
            <person name="Quetier F."/>
            <person name="Saurin W."/>
            <person name="Scarpelli C."/>
            <person name="Wincker P."/>
            <person name="Lander E.S."/>
            <person name="Weissenbach J."/>
            <person name="Roest Crollius H."/>
        </authorList>
    </citation>
    <scope>NUCLEOTIDE SEQUENCE [LARGE SCALE GENOMIC DNA]</scope>
</reference>
<proteinExistence type="predicted"/>
<organism evidence="1">
    <name type="scientific">Tetraodon nigroviridis</name>
    <name type="common">Spotted green pufferfish</name>
    <name type="synonym">Chelonodon nigroviridis</name>
    <dbReference type="NCBI Taxonomy" id="99883"/>
    <lineage>
        <taxon>Eukaryota</taxon>
        <taxon>Metazoa</taxon>
        <taxon>Chordata</taxon>
        <taxon>Craniata</taxon>
        <taxon>Vertebrata</taxon>
        <taxon>Euteleostomi</taxon>
        <taxon>Actinopterygii</taxon>
        <taxon>Neopterygii</taxon>
        <taxon>Teleostei</taxon>
        <taxon>Neoteleostei</taxon>
        <taxon>Acanthomorphata</taxon>
        <taxon>Eupercaria</taxon>
        <taxon>Tetraodontiformes</taxon>
        <taxon>Tetradontoidea</taxon>
        <taxon>Tetraodontidae</taxon>
        <taxon>Tetraodon</taxon>
    </lineage>
</organism>
<reference evidence="1" key="2">
    <citation type="submission" date="2004-02" db="EMBL/GenBank/DDBJ databases">
        <authorList>
            <consortium name="Genoscope"/>
            <consortium name="Whitehead Institute Centre for Genome Research"/>
        </authorList>
    </citation>
    <scope>NUCLEOTIDE SEQUENCE</scope>
</reference>